<comment type="subcellular location">
    <subcellularLocation>
        <location evidence="1">Cell membrane</location>
        <topology evidence="1">Multi-pass membrane protein</topology>
    </subcellularLocation>
</comment>
<accession>A0A532V364</accession>
<evidence type="ECO:0000259" key="9">
    <source>
        <dbReference type="Pfam" id="PF13231"/>
    </source>
</evidence>
<keyword evidence="4" id="KW-0808">Transferase</keyword>
<keyword evidence="6 8" id="KW-1133">Transmembrane helix</keyword>
<reference evidence="10 11" key="1">
    <citation type="submission" date="2017-06" db="EMBL/GenBank/DDBJ databases">
        <title>Novel microbial phyla capable of carbon fixation and sulfur reduction in deep-sea sediments.</title>
        <authorList>
            <person name="Huang J."/>
            <person name="Baker B."/>
            <person name="Wang Y."/>
        </authorList>
    </citation>
    <scope>NUCLEOTIDE SEQUENCE [LARGE SCALE GENOMIC DNA]</scope>
    <source>
        <strain evidence="10">B3_LCP</strain>
    </source>
</reference>
<feature type="transmembrane region" description="Helical" evidence="8">
    <location>
        <begin position="88"/>
        <end position="107"/>
    </location>
</feature>
<feature type="transmembrane region" description="Helical" evidence="8">
    <location>
        <begin position="264"/>
        <end position="282"/>
    </location>
</feature>
<dbReference type="EMBL" id="NJBN01000002">
    <property type="protein sequence ID" value="TKJ41589.1"/>
    <property type="molecule type" value="Genomic_DNA"/>
</dbReference>
<dbReference type="GO" id="GO:0016763">
    <property type="term" value="F:pentosyltransferase activity"/>
    <property type="evidence" value="ECO:0007669"/>
    <property type="project" value="TreeGrafter"/>
</dbReference>
<dbReference type="InterPro" id="IPR050297">
    <property type="entry name" value="LipidA_mod_glycosyltrf_83"/>
</dbReference>
<dbReference type="PANTHER" id="PTHR33908">
    <property type="entry name" value="MANNOSYLTRANSFERASE YKCB-RELATED"/>
    <property type="match status" value="1"/>
</dbReference>
<keyword evidence="2" id="KW-1003">Cell membrane</keyword>
<feature type="transmembrane region" description="Helical" evidence="8">
    <location>
        <begin position="177"/>
        <end position="198"/>
    </location>
</feature>
<evidence type="ECO:0000313" key="11">
    <source>
        <dbReference type="Proteomes" id="UP000319619"/>
    </source>
</evidence>
<organism evidence="10 11">
    <name type="scientific">candidate division LCP-89 bacterium B3_LCP</name>
    <dbReference type="NCBI Taxonomy" id="2012998"/>
    <lineage>
        <taxon>Bacteria</taxon>
        <taxon>Pseudomonadati</taxon>
        <taxon>Bacteria division LCP-89</taxon>
    </lineage>
</organism>
<name>A0A532V364_UNCL8</name>
<sequence length="533" mass="62010">MTTSSGRNTPEKMNRQDVIALIVLFLSAILFRLIRLFDLDLNFDESVLLLLSNSSFGEIFEFCKTDNFPPLYPWMIKLWVSISEDVRWYRLFGALMGALTPPVAYLLGREVVGRRLGWILGAATAISVSLIFYSQFVRMFNAQPLLVCLSVYWFLKALRTNQPKYWLFTGLANLVGFYIYVFSIFLFCAEIVVLIIIYRVDLKKYARPFIASIPFFIGVAIWLPITLSRYEQMAGTFWISPLKWFDYIEVLFTVGTGTDFRNHHLLGGLVNLPFIIGSILGISQSRFDKNIRSIFLILLLVLCSFTIVSLMGQSFMLGRYLIFILPLYLTLATVGWFSVKNVRWRNLGLVFLTFSMVISLSYYYIDYYHEHDYYGFVRPLPSSEDGEGHHLSVIADEVEQHLIEGDVIIHYSNPYLRVCSFYAMLWYHKRSLPEYIYSREEIAQHNGRQYLQPGEWIRSLYDLDPLPEGIWMISLDDTKTFFDEDVLMGKKRPHWISHENLPLELREAGYDVVDTIVRGKVSAIYFRKSDDEN</sequence>
<protein>
    <recommendedName>
        <fullName evidence="9">Glycosyltransferase RgtA/B/C/D-like domain-containing protein</fullName>
    </recommendedName>
</protein>
<comment type="caution">
    <text evidence="10">The sequence shown here is derived from an EMBL/GenBank/DDBJ whole genome shotgun (WGS) entry which is preliminary data.</text>
</comment>
<dbReference type="Pfam" id="PF13231">
    <property type="entry name" value="PMT_2"/>
    <property type="match status" value="1"/>
</dbReference>
<evidence type="ECO:0000256" key="6">
    <source>
        <dbReference type="ARBA" id="ARBA00022989"/>
    </source>
</evidence>
<evidence type="ECO:0000256" key="8">
    <source>
        <dbReference type="SAM" id="Phobius"/>
    </source>
</evidence>
<evidence type="ECO:0000313" key="10">
    <source>
        <dbReference type="EMBL" id="TKJ41589.1"/>
    </source>
</evidence>
<dbReference type="PANTHER" id="PTHR33908:SF11">
    <property type="entry name" value="MEMBRANE PROTEIN"/>
    <property type="match status" value="1"/>
</dbReference>
<evidence type="ECO:0000256" key="5">
    <source>
        <dbReference type="ARBA" id="ARBA00022692"/>
    </source>
</evidence>
<evidence type="ECO:0000256" key="2">
    <source>
        <dbReference type="ARBA" id="ARBA00022475"/>
    </source>
</evidence>
<dbReference type="GO" id="GO:0009103">
    <property type="term" value="P:lipopolysaccharide biosynthetic process"/>
    <property type="evidence" value="ECO:0007669"/>
    <property type="project" value="UniProtKB-ARBA"/>
</dbReference>
<feature type="transmembrane region" description="Helical" evidence="8">
    <location>
        <begin position="294"/>
        <end position="314"/>
    </location>
</feature>
<keyword evidence="5 8" id="KW-0812">Transmembrane</keyword>
<dbReference type="Proteomes" id="UP000319619">
    <property type="component" value="Unassembled WGS sequence"/>
</dbReference>
<feature type="transmembrane region" description="Helical" evidence="8">
    <location>
        <begin position="346"/>
        <end position="365"/>
    </location>
</feature>
<feature type="transmembrane region" description="Helical" evidence="8">
    <location>
        <begin position="116"/>
        <end position="136"/>
    </location>
</feature>
<dbReference type="AlphaFoldDB" id="A0A532V364"/>
<proteinExistence type="predicted"/>
<evidence type="ECO:0000256" key="1">
    <source>
        <dbReference type="ARBA" id="ARBA00004651"/>
    </source>
</evidence>
<evidence type="ECO:0000256" key="4">
    <source>
        <dbReference type="ARBA" id="ARBA00022679"/>
    </source>
</evidence>
<keyword evidence="3" id="KW-0328">Glycosyltransferase</keyword>
<feature type="transmembrane region" description="Helical" evidence="8">
    <location>
        <begin position="18"/>
        <end position="37"/>
    </location>
</feature>
<evidence type="ECO:0000256" key="7">
    <source>
        <dbReference type="ARBA" id="ARBA00023136"/>
    </source>
</evidence>
<dbReference type="GO" id="GO:0005886">
    <property type="term" value="C:plasma membrane"/>
    <property type="evidence" value="ECO:0007669"/>
    <property type="project" value="UniProtKB-SubCell"/>
</dbReference>
<gene>
    <name evidence="10" type="ORF">CEE37_03220</name>
</gene>
<evidence type="ECO:0000256" key="3">
    <source>
        <dbReference type="ARBA" id="ARBA00022676"/>
    </source>
</evidence>
<feature type="transmembrane region" description="Helical" evidence="8">
    <location>
        <begin position="205"/>
        <end position="225"/>
    </location>
</feature>
<feature type="transmembrane region" description="Helical" evidence="8">
    <location>
        <begin position="320"/>
        <end position="339"/>
    </location>
</feature>
<keyword evidence="7 8" id="KW-0472">Membrane</keyword>
<feature type="domain" description="Glycosyltransferase RgtA/B/C/D-like" evidence="9">
    <location>
        <begin position="69"/>
        <end position="220"/>
    </location>
</feature>
<dbReference type="InterPro" id="IPR038731">
    <property type="entry name" value="RgtA/B/C-like"/>
</dbReference>